<protein>
    <recommendedName>
        <fullName evidence="9">D,D-heptose 1,7-bisphosphate phosphatase</fullName>
    </recommendedName>
</protein>
<dbReference type="EMBL" id="LAZR01004332">
    <property type="protein sequence ID" value="KKN09579.1"/>
    <property type="molecule type" value="Genomic_DNA"/>
</dbReference>
<dbReference type="PANTHER" id="PTHR42891:SF1">
    <property type="entry name" value="D-GLYCERO-BETA-D-MANNO-HEPTOSE-1,7-BISPHOSPHATE 7-PHOSPHATASE"/>
    <property type="match status" value="1"/>
</dbReference>
<dbReference type="SUPFAM" id="SSF51366">
    <property type="entry name" value="Ribulose-phoshate binding barrel"/>
    <property type="match status" value="1"/>
</dbReference>
<evidence type="ECO:0000313" key="10">
    <source>
        <dbReference type="EMBL" id="KKN09579.1"/>
    </source>
</evidence>
<name>A0A0F9MUY9_9ZZZZ</name>
<dbReference type="NCBIfam" id="NF004076">
    <property type="entry name" value="PRK05581.1-4"/>
    <property type="match status" value="1"/>
</dbReference>
<evidence type="ECO:0000256" key="3">
    <source>
        <dbReference type="ARBA" id="ARBA00022490"/>
    </source>
</evidence>
<dbReference type="InterPro" id="IPR006543">
    <property type="entry name" value="Histidinol-phos"/>
</dbReference>
<dbReference type="NCBIfam" id="TIGR00213">
    <property type="entry name" value="GmhB_yaeD"/>
    <property type="match status" value="1"/>
</dbReference>
<dbReference type="InterPro" id="IPR006549">
    <property type="entry name" value="HAD-SF_hydro_IIIA"/>
</dbReference>
<evidence type="ECO:0000256" key="6">
    <source>
        <dbReference type="ARBA" id="ARBA00022833"/>
    </source>
</evidence>
<dbReference type="InterPro" id="IPR004446">
    <property type="entry name" value="Heptose_bisP_phosphatase"/>
</dbReference>
<dbReference type="Gene3D" id="3.20.20.70">
    <property type="entry name" value="Aldolase class I"/>
    <property type="match status" value="1"/>
</dbReference>
<keyword evidence="4" id="KW-0479">Metal-binding</keyword>
<dbReference type="AlphaFoldDB" id="A0A0F9MUY9"/>
<dbReference type="NCBIfam" id="NF006506">
    <property type="entry name" value="PRK08942.1"/>
    <property type="match status" value="1"/>
</dbReference>
<dbReference type="Pfam" id="PF00834">
    <property type="entry name" value="Ribul_P_3_epim"/>
    <property type="match status" value="1"/>
</dbReference>
<dbReference type="GO" id="GO:0005975">
    <property type="term" value="P:carbohydrate metabolic process"/>
    <property type="evidence" value="ECO:0007669"/>
    <property type="project" value="InterPro"/>
</dbReference>
<keyword evidence="7" id="KW-0413">Isomerase</keyword>
<keyword evidence="8" id="KW-0119">Carbohydrate metabolism</keyword>
<dbReference type="GO" id="GO:0016791">
    <property type="term" value="F:phosphatase activity"/>
    <property type="evidence" value="ECO:0007669"/>
    <property type="project" value="InterPro"/>
</dbReference>
<dbReference type="InterPro" id="IPR013785">
    <property type="entry name" value="Aldolase_TIM"/>
</dbReference>
<reference evidence="10" key="1">
    <citation type="journal article" date="2015" name="Nature">
        <title>Complex archaea that bridge the gap between prokaryotes and eukaryotes.</title>
        <authorList>
            <person name="Spang A."/>
            <person name="Saw J.H."/>
            <person name="Jorgensen S.L."/>
            <person name="Zaremba-Niedzwiedzka K."/>
            <person name="Martijn J."/>
            <person name="Lind A.E."/>
            <person name="van Eijk R."/>
            <person name="Schleper C."/>
            <person name="Guy L."/>
            <person name="Ettema T.J."/>
        </authorList>
    </citation>
    <scope>NUCLEOTIDE SEQUENCE</scope>
</reference>
<evidence type="ECO:0000256" key="8">
    <source>
        <dbReference type="ARBA" id="ARBA00023277"/>
    </source>
</evidence>
<dbReference type="GO" id="GO:0046872">
    <property type="term" value="F:metal ion binding"/>
    <property type="evidence" value="ECO:0007669"/>
    <property type="project" value="UniProtKB-KW"/>
</dbReference>
<dbReference type="PROSITE" id="PS01086">
    <property type="entry name" value="RIBUL_P_3_EPIMER_2"/>
    <property type="match status" value="1"/>
</dbReference>
<comment type="subcellular location">
    <subcellularLocation>
        <location evidence="1">Cytoplasm</location>
    </subcellularLocation>
</comment>
<dbReference type="CDD" id="cd00429">
    <property type="entry name" value="RPE"/>
    <property type="match status" value="1"/>
</dbReference>
<evidence type="ECO:0000256" key="4">
    <source>
        <dbReference type="ARBA" id="ARBA00022723"/>
    </source>
</evidence>
<dbReference type="InterPro" id="IPR023214">
    <property type="entry name" value="HAD_sf"/>
</dbReference>
<evidence type="ECO:0000256" key="7">
    <source>
        <dbReference type="ARBA" id="ARBA00023235"/>
    </source>
</evidence>
<evidence type="ECO:0000256" key="2">
    <source>
        <dbReference type="ARBA" id="ARBA00005628"/>
    </source>
</evidence>
<evidence type="ECO:0000256" key="5">
    <source>
        <dbReference type="ARBA" id="ARBA00022801"/>
    </source>
</evidence>
<dbReference type="NCBIfam" id="TIGR01662">
    <property type="entry name" value="HAD-SF-IIIA"/>
    <property type="match status" value="1"/>
</dbReference>
<accession>A0A0F9MUY9</accession>
<sequence length="390" mass="44458">MKKIAVSIHATEHFDFKIIEELKNVDFIHIDVMDGKFVNPINENLNIFKVIKKNYSIPIIAHFMVKYPLDYIEKIIKFIEFFVFHYESEGDKDTIINTVKRNDKQVGLAINPDTNLSKIIPFLNKIDLVLIMSVHPGWSGQEFIWETVEKVNKLHAYRNNKFLNFQIDVDGGVNLDNAKFINSDILSSASTILKAANPNLVIQSLKLADENKNRNKAIFLDRDGVINVEVGYLSNPDDFEFIEGTIEALKILNQKGFLLIVITNQAGIERGYYNEEILTNIHNKMNSILKENGVILDDVYYCPHHPEFTGSCDCRKPNPGLILKAKDKYDIDLNNSYMVGDTLNDIQTGVKANCKTVLVLTGYGKEDQKKISPITPDLIFKNLKEFAKNI</sequence>
<dbReference type="GO" id="GO:0005737">
    <property type="term" value="C:cytoplasm"/>
    <property type="evidence" value="ECO:0007669"/>
    <property type="project" value="UniProtKB-SubCell"/>
</dbReference>
<evidence type="ECO:0000256" key="1">
    <source>
        <dbReference type="ARBA" id="ARBA00004496"/>
    </source>
</evidence>
<dbReference type="NCBIfam" id="TIGR01656">
    <property type="entry name" value="Histidinol-ppas"/>
    <property type="match status" value="1"/>
</dbReference>
<gene>
    <name evidence="10" type="ORF">LCGC14_1045220</name>
</gene>
<dbReference type="CDD" id="cd07503">
    <property type="entry name" value="HAD_HisB-N"/>
    <property type="match status" value="1"/>
</dbReference>
<dbReference type="FunFam" id="3.40.50.1000:FF:000037">
    <property type="entry name" value="D,D-heptose 1,7-bisphosphate phosphatase"/>
    <property type="match status" value="1"/>
</dbReference>
<evidence type="ECO:0000256" key="9">
    <source>
        <dbReference type="ARBA" id="ARBA00031828"/>
    </source>
</evidence>
<dbReference type="InterPro" id="IPR011060">
    <property type="entry name" value="RibuloseP-bd_barrel"/>
</dbReference>
<dbReference type="GO" id="GO:0016857">
    <property type="term" value="F:racemase and epimerase activity, acting on carbohydrates and derivatives"/>
    <property type="evidence" value="ECO:0007669"/>
    <property type="project" value="InterPro"/>
</dbReference>
<dbReference type="SUPFAM" id="SSF56784">
    <property type="entry name" value="HAD-like"/>
    <property type="match status" value="1"/>
</dbReference>
<dbReference type="Pfam" id="PF13242">
    <property type="entry name" value="Hydrolase_like"/>
    <property type="match status" value="1"/>
</dbReference>
<keyword evidence="5" id="KW-0378">Hydrolase</keyword>
<organism evidence="10">
    <name type="scientific">marine sediment metagenome</name>
    <dbReference type="NCBI Taxonomy" id="412755"/>
    <lineage>
        <taxon>unclassified sequences</taxon>
        <taxon>metagenomes</taxon>
        <taxon>ecological metagenomes</taxon>
    </lineage>
</organism>
<comment type="caution">
    <text evidence="10">The sequence shown here is derived from an EMBL/GenBank/DDBJ whole genome shotgun (WGS) entry which is preliminary data.</text>
</comment>
<dbReference type="Gene3D" id="3.40.50.1000">
    <property type="entry name" value="HAD superfamily/HAD-like"/>
    <property type="match status" value="1"/>
</dbReference>
<dbReference type="InterPro" id="IPR036412">
    <property type="entry name" value="HAD-like_sf"/>
</dbReference>
<keyword evidence="3" id="KW-0963">Cytoplasm</keyword>
<keyword evidence="6" id="KW-0862">Zinc</keyword>
<proteinExistence type="inferred from homology"/>
<dbReference type="PANTHER" id="PTHR42891">
    <property type="entry name" value="D-GLYCERO-BETA-D-MANNO-HEPTOSE-1,7-BISPHOSPHATE 7-PHOSPHATASE"/>
    <property type="match status" value="1"/>
</dbReference>
<comment type="similarity">
    <text evidence="2">Belongs to the GmhB family.</text>
</comment>
<dbReference type="InterPro" id="IPR000056">
    <property type="entry name" value="Ribul_P_3_epim-like"/>
</dbReference>